<organism evidence="3 4">
    <name type="scientific">Linnemannia elongata AG-77</name>
    <dbReference type="NCBI Taxonomy" id="1314771"/>
    <lineage>
        <taxon>Eukaryota</taxon>
        <taxon>Fungi</taxon>
        <taxon>Fungi incertae sedis</taxon>
        <taxon>Mucoromycota</taxon>
        <taxon>Mortierellomycotina</taxon>
        <taxon>Mortierellomycetes</taxon>
        <taxon>Mortierellales</taxon>
        <taxon>Mortierellaceae</taxon>
        <taxon>Linnemannia</taxon>
    </lineage>
</organism>
<name>A0A197KI20_9FUNG</name>
<sequence length="996" mass="112353">MTISHQRFRHGDILESLAVRKDRITGEHYSRVIDIQETFPGATRFKVNGIVLNFLEDENEKRYEPRRIAHYPNDVIDIVLAVPTHMPSSFPISSAEKTERIHSQAPQSPSTSSIDYTISSLSLQPTPTSLSGDLAGLPGTANTMPASYPTLVGLTATPALNALGIPNFQQKVAQWDNTGSVQHQQLLTQIAQMMQRQNELLEKQNKMLQEQADAKKRNEKVLAEVKAAKEPDLEADRKQQQTIDQLIVAQQRVDAILVQNYKLHENSIPWLFVILPDSYESWDPRNVRKERFRLLFLCECGEECGQGTNQDTITSESAITTANPPTAPIRIKNRIHLAKHEGYELSRPTEFFDRYGPYVLGMLRILKHCLAVAAVLAPAVALTDNGVQDVMDAAKLISESTMEAVDMSINFLEQQLGDGRAPDNLAGTGSDELDARDVLENLAALEGADLRRLHTFLRNSDKDKILGNLYRITTEQGHVKWVCLEHFKNSYHETALVSFVRSIDAAGGTYDPHFRRVTISLKSCTAAKKIFKRLTTHASAVDNLDVSLAWDFGSADLVNLVDKVAKSNIKSITLDLKDETSSNSAHATFRTGKGLCHPLLSLLANKNLRRLQLSNFHQFGTRTSNLPSSAVAPWIQSFHFHGVVNDEGRDRLTNILSLCPNLVDLRFTGPRQIFQGNTMDSNLHLQIFTLKKLQRLYVTNWCTLWPKTLEGYTWRDGMELRELVCTMGALEHSFVEESIRRSHEILEVLVLFDDYYVETPLDLSPKASAGFSDELYFSRLTHLDIQARFADGSLEFLSSIMPRLNLIHFGCGTYEGSLFRHINLASLKSLSVEVMRSVNFSQLREAIQRLGGDCQIEFLRAHGVEDVKKNLFEILKMLRLKRLLLSLVSAGEVVSIAQSVNLYNLQILSLIESDYSPEAGDILARRRRTEFAESFEVQLDSRSWECYIDASIRSALRTRTHRASPPLPPGHRIQDSRDLGEQPFQFFQHTLPRYSY</sequence>
<dbReference type="Proteomes" id="UP000078512">
    <property type="component" value="Unassembled WGS sequence"/>
</dbReference>
<protein>
    <recommendedName>
        <fullName evidence="5">RNI-like protein</fullName>
    </recommendedName>
</protein>
<proteinExistence type="predicted"/>
<evidence type="ECO:0000256" key="2">
    <source>
        <dbReference type="SAM" id="MobiDB-lite"/>
    </source>
</evidence>
<keyword evidence="4" id="KW-1185">Reference proteome</keyword>
<accession>A0A197KI20</accession>
<dbReference type="AlphaFoldDB" id="A0A197KI20"/>
<evidence type="ECO:0000313" key="3">
    <source>
        <dbReference type="EMBL" id="OAQ36788.1"/>
    </source>
</evidence>
<evidence type="ECO:0008006" key="5">
    <source>
        <dbReference type="Google" id="ProtNLM"/>
    </source>
</evidence>
<dbReference type="EMBL" id="KV442011">
    <property type="protein sequence ID" value="OAQ36788.1"/>
    <property type="molecule type" value="Genomic_DNA"/>
</dbReference>
<dbReference type="OrthoDB" id="2444617at2759"/>
<dbReference type="InterPro" id="IPR032675">
    <property type="entry name" value="LRR_dom_sf"/>
</dbReference>
<feature type="coiled-coil region" evidence="1">
    <location>
        <begin position="183"/>
        <end position="218"/>
    </location>
</feature>
<reference evidence="3 4" key="1">
    <citation type="submission" date="2016-05" db="EMBL/GenBank/DDBJ databases">
        <title>Genome sequencing reveals origins of a unique bacterial endosymbiosis in the earliest lineages of terrestrial Fungi.</title>
        <authorList>
            <consortium name="DOE Joint Genome Institute"/>
            <person name="Uehling J."/>
            <person name="Gryganskyi A."/>
            <person name="Hameed K."/>
            <person name="Tschaplinski T."/>
            <person name="Misztal P."/>
            <person name="Wu S."/>
            <person name="Desiro A."/>
            <person name="Vande Pol N."/>
            <person name="Du Z.-Y."/>
            <person name="Zienkiewicz A."/>
            <person name="Zienkiewicz K."/>
            <person name="Morin E."/>
            <person name="Tisserant E."/>
            <person name="Splivallo R."/>
            <person name="Hainaut M."/>
            <person name="Henrissat B."/>
            <person name="Ohm R."/>
            <person name="Kuo A."/>
            <person name="Yan J."/>
            <person name="Lipzen A."/>
            <person name="Nolan M."/>
            <person name="Labutti K."/>
            <person name="Barry K."/>
            <person name="Goldstein A."/>
            <person name="Labbe J."/>
            <person name="Schadt C."/>
            <person name="Tuskan G."/>
            <person name="Grigoriev I."/>
            <person name="Martin F."/>
            <person name="Vilgalys R."/>
            <person name="Bonito G."/>
        </authorList>
    </citation>
    <scope>NUCLEOTIDE SEQUENCE [LARGE SCALE GENOMIC DNA]</scope>
    <source>
        <strain evidence="3 4">AG-77</strain>
    </source>
</reference>
<keyword evidence="1" id="KW-0175">Coiled coil</keyword>
<feature type="compositionally biased region" description="Polar residues" evidence="2">
    <location>
        <begin position="104"/>
        <end position="114"/>
    </location>
</feature>
<gene>
    <name evidence="3" type="ORF">K457DRAFT_12441</name>
</gene>
<evidence type="ECO:0000313" key="4">
    <source>
        <dbReference type="Proteomes" id="UP000078512"/>
    </source>
</evidence>
<evidence type="ECO:0000256" key="1">
    <source>
        <dbReference type="SAM" id="Coils"/>
    </source>
</evidence>
<feature type="region of interest" description="Disordered" evidence="2">
    <location>
        <begin position="91"/>
        <end position="114"/>
    </location>
</feature>
<dbReference type="Gene3D" id="3.80.10.10">
    <property type="entry name" value="Ribonuclease Inhibitor"/>
    <property type="match status" value="1"/>
</dbReference>